<sequence length="531" mass="60979">MTSKIAGFVLSQSPLKYLPKLNPDLSVKTISGKWGYLYLYSMDKNIAPIEPGVWSLGFPPHKSLLHHNLLLTIEHDNVLIDNDWIGGIPVYFNSEEKIISTFPEVCIGNSPRFDDEGVYLFMKYGFSAFGKTPFADVSMMRYYSSIKFSEEGLTCREKEDPALSVDLSVPAKENEIWDLLEKDIINVLDQTSGTVVSPLSGGFDSRIINALIPCHYKSRVRTYSYGISPDQRKSFESRIAKNIAERLNLKWDQIFLKDAYKYMDLWHDAFGFGTHLHGMMHIEFYQKILQEIDLADSPLLLSGISGSAFQGGHPPEKSVTSPSDLYGLALTHGINSYHWMEYRETEAEARFFEQNKPLFSNLKWYPILTMRIKMSLLHYLYKLPAVMGISSTSPYHNFDIVTKMLSLPGERRDQRKWVNDFFKKKDLYVGNRSLYGDTRNTLNRQLFSNFKFEPLNENLLKSSPIPDELVKQVNRNLNNVGSFAEKANAFFTSQRVVKELLKPLGIKNRLNTYLPSYLAFKALEETLRKHQ</sequence>
<comment type="pathway">
    <text evidence="1">Amino-acid biosynthesis; L-asparagine biosynthesis; L-asparagine from L-aspartate (L-Gln route): step 1/1.</text>
</comment>
<dbReference type="Gene3D" id="3.40.50.620">
    <property type="entry name" value="HUPs"/>
    <property type="match status" value="1"/>
</dbReference>
<dbReference type="InterPro" id="IPR014729">
    <property type="entry name" value="Rossmann-like_a/b/a_fold"/>
</dbReference>
<comment type="caution">
    <text evidence="5">The sequence shown here is derived from an EMBL/GenBank/DDBJ whole genome shotgun (WGS) entry which is preliminary data.</text>
</comment>
<dbReference type="Proteomes" id="UP000244956">
    <property type="component" value="Unassembled WGS sequence"/>
</dbReference>
<organism evidence="5 6">
    <name type="scientific">Marinilabilia rubra</name>
    <dbReference type="NCBI Taxonomy" id="2162893"/>
    <lineage>
        <taxon>Bacteria</taxon>
        <taxon>Pseudomonadati</taxon>
        <taxon>Bacteroidota</taxon>
        <taxon>Bacteroidia</taxon>
        <taxon>Marinilabiliales</taxon>
        <taxon>Marinilabiliaceae</taxon>
        <taxon>Marinilabilia</taxon>
    </lineage>
</organism>
<dbReference type="PANTHER" id="PTHR43284:SF1">
    <property type="entry name" value="ASPARAGINE SYNTHETASE"/>
    <property type="match status" value="1"/>
</dbReference>
<feature type="domain" description="Asparagine synthetase" evidence="4">
    <location>
        <begin position="193"/>
        <end position="270"/>
    </location>
</feature>
<protein>
    <recommendedName>
        <fullName evidence="2">asparagine synthase (glutamine-hydrolyzing)</fullName>
        <ecNumber evidence="2">6.3.5.4</ecNumber>
    </recommendedName>
</protein>
<comment type="catalytic activity">
    <reaction evidence="3">
        <text>L-aspartate + L-glutamine + ATP + H2O = L-asparagine + L-glutamate + AMP + diphosphate + H(+)</text>
        <dbReference type="Rhea" id="RHEA:12228"/>
        <dbReference type="ChEBI" id="CHEBI:15377"/>
        <dbReference type="ChEBI" id="CHEBI:15378"/>
        <dbReference type="ChEBI" id="CHEBI:29985"/>
        <dbReference type="ChEBI" id="CHEBI:29991"/>
        <dbReference type="ChEBI" id="CHEBI:30616"/>
        <dbReference type="ChEBI" id="CHEBI:33019"/>
        <dbReference type="ChEBI" id="CHEBI:58048"/>
        <dbReference type="ChEBI" id="CHEBI:58359"/>
        <dbReference type="ChEBI" id="CHEBI:456215"/>
        <dbReference type="EC" id="6.3.5.4"/>
    </reaction>
</comment>
<dbReference type="EC" id="6.3.5.4" evidence="2"/>
<evidence type="ECO:0000313" key="6">
    <source>
        <dbReference type="Proteomes" id="UP000244956"/>
    </source>
</evidence>
<dbReference type="RefSeq" id="WP_109264105.1">
    <property type="nucleotide sequence ID" value="NZ_QEWP01000006.1"/>
</dbReference>
<accession>A0A2U2B948</accession>
<evidence type="ECO:0000259" key="4">
    <source>
        <dbReference type="Pfam" id="PF00733"/>
    </source>
</evidence>
<dbReference type="SUPFAM" id="SSF52402">
    <property type="entry name" value="Adenine nucleotide alpha hydrolases-like"/>
    <property type="match status" value="1"/>
</dbReference>
<dbReference type="OrthoDB" id="693367at2"/>
<evidence type="ECO:0000256" key="2">
    <source>
        <dbReference type="ARBA" id="ARBA00012737"/>
    </source>
</evidence>
<keyword evidence="6" id="KW-1185">Reference proteome</keyword>
<gene>
    <name evidence="5" type="ORF">DDZ16_08905</name>
</gene>
<reference evidence="5 6" key="1">
    <citation type="submission" date="2018-05" db="EMBL/GenBank/DDBJ databases">
        <title>Marinilabilia rubrum sp. nov., isolated from saltern sediment.</title>
        <authorList>
            <person name="Zhang R."/>
        </authorList>
    </citation>
    <scope>NUCLEOTIDE SEQUENCE [LARGE SCALE GENOMIC DNA]</scope>
    <source>
        <strain evidence="5 6">WTE16</strain>
    </source>
</reference>
<dbReference type="InterPro" id="IPR001962">
    <property type="entry name" value="Asn_synthase"/>
</dbReference>
<dbReference type="InterPro" id="IPR051786">
    <property type="entry name" value="ASN_synthetase/amidase"/>
</dbReference>
<dbReference type="AlphaFoldDB" id="A0A2U2B948"/>
<evidence type="ECO:0000256" key="3">
    <source>
        <dbReference type="ARBA" id="ARBA00048741"/>
    </source>
</evidence>
<name>A0A2U2B948_9BACT</name>
<dbReference type="GO" id="GO:0004066">
    <property type="term" value="F:asparagine synthase (glutamine-hydrolyzing) activity"/>
    <property type="evidence" value="ECO:0007669"/>
    <property type="project" value="UniProtKB-EC"/>
</dbReference>
<evidence type="ECO:0000313" key="5">
    <source>
        <dbReference type="EMBL" id="PWD99564.1"/>
    </source>
</evidence>
<proteinExistence type="predicted"/>
<evidence type="ECO:0000256" key="1">
    <source>
        <dbReference type="ARBA" id="ARBA00005187"/>
    </source>
</evidence>
<dbReference type="PANTHER" id="PTHR43284">
    <property type="entry name" value="ASPARAGINE SYNTHETASE (GLUTAMINE-HYDROLYZING)"/>
    <property type="match status" value="1"/>
</dbReference>
<dbReference type="GO" id="GO:0006529">
    <property type="term" value="P:asparagine biosynthetic process"/>
    <property type="evidence" value="ECO:0007669"/>
    <property type="project" value="InterPro"/>
</dbReference>
<dbReference type="Pfam" id="PF00733">
    <property type="entry name" value="Asn_synthase"/>
    <property type="match status" value="1"/>
</dbReference>
<dbReference type="EMBL" id="QEWP01000006">
    <property type="protein sequence ID" value="PWD99564.1"/>
    <property type="molecule type" value="Genomic_DNA"/>
</dbReference>